<evidence type="ECO:0000313" key="3">
    <source>
        <dbReference type="Proteomes" id="UP000315217"/>
    </source>
</evidence>
<organism evidence="2 3">
    <name type="scientific">Candidatus Segetimicrobium genomatis</name>
    <dbReference type="NCBI Taxonomy" id="2569760"/>
    <lineage>
        <taxon>Bacteria</taxon>
        <taxon>Bacillati</taxon>
        <taxon>Candidatus Sysuimicrobiota</taxon>
        <taxon>Candidatus Sysuimicrobiia</taxon>
        <taxon>Candidatus Sysuimicrobiales</taxon>
        <taxon>Candidatus Segetimicrobiaceae</taxon>
        <taxon>Candidatus Segetimicrobium</taxon>
    </lineage>
</organism>
<comment type="caution">
    <text evidence="2">The sequence shown here is derived from an EMBL/GenBank/DDBJ whole genome shotgun (WGS) entry which is preliminary data.</text>
</comment>
<keyword evidence="1" id="KW-1133">Transmembrane helix</keyword>
<dbReference type="EMBL" id="VBAI01000182">
    <property type="protein sequence ID" value="TMJ08728.1"/>
    <property type="molecule type" value="Genomic_DNA"/>
</dbReference>
<dbReference type="AlphaFoldDB" id="A0A537LL35"/>
<dbReference type="Proteomes" id="UP000315217">
    <property type="component" value="Unassembled WGS sequence"/>
</dbReference>
<sequence>MAAQQKQDNFYKDPRFARVLFNTARFAWLWAIIRVWLGWQWIEASLHKIGDAAWVGNGAALKGYWLRAVAVPQPPAKPLITFDWYRSAKLVAYGEMLIGVALIIGAFVGIAAFLAGFMNWNFMMAGAASTNPVLFTLSILLILAWKVAGYYGADRYLLPALGTPWKPGKVFTPNRGALPA</sequence>
<evidence type="ECO:0000256" key="1">
    <source>
        <dbReference type="SAM" id="Phobius"/>
    </source>
</evidence>
<protein>
    <submittedName>
        <fullName evidence="2">DoxX family protein</fullName>
    </submittedName>
</protein>
<evidence type="ECO:0000313" key="2">
    <source>
        <dbReference type="EMBL" id="TMJ08728.1"/>
    </source>
</evidence>
<dbReference type="PANTHER" id="PTHR39157:SF1">
    <property type="entry name" value="DOXX FAMILY PROTEIN"/>
    <property type="match status" value="1"/>
</dbReference>
<dbReference type="PANTHER" id="PTHR39157">
    <property type="entry name" value="INTEGRAL MEMBRANE PROTEIN-RELATED"/>
    <property type="match status" value="1"/>
</dbReference>
<accession>A0A537LL35</accession>
<feature type="transmembrane region" description="Helical" evidence="1">
    <location>
        <begin position="96"/>
        <end position="120"/>
    </location>
</feature>
<reference evidence="2 3" key="1">
    <citation type="journal article" date="2019" name="Nat. Microbiol.">
        <title>Mediterranean grassland soil C-N compound turnover is dependent on rainfall and depth, and is mediated by genomically divergent microorganisms.</title>
        <authorList>
            <person name="Diamond S."/>
            <person name="Andeer P.F."/>
            <person name="Li Z."/>
            <person name="Crits-Christoph A."/>
            <person name="Burstein D."/>
            <person name="Anantharaman K."/>
            <person name="Lane K.R."/>
            <person name="Thomas B.C."/>
            <person name="Pan C."/>
            <person name="Northen T.R."/>
            <person name="Banfield J.F."/>
        </authorList>
    </citation>
    <scope>NUCLEOTIDE SEQUENCE [LARGE SCALE GENOMIC DNA]</scope>
    <source>
        <strain evidence="2">NP_1</strain>
    </source>
</reference>
<feature type="transmembrane region" description="Helical" evidence="1">
    <location>
        <begin position="132"/>
        <end position="153"/>
    </location>
</feature>
<gene>
    <name evidence="2" type="ORF">E6G98_11435</name>
</gene>
<proteinExistence type="predicted"/>
<keyword evidence="1" id="KW-0812">Transmembrane</keyword>
<keyword evidence="1" id="KW-0472">Membrane</keyword>
<name>A0A537LL35_9BACT</name>